<dbReference type="RefSeq" id="WP_189157076.1">
    <property type="nucleotide sequence ID" value="NZ_BMNC01000006.1"/>
</dbReference>
<keyword evidence="1" id="KW-1133">Transmembrane helix</keyword>
<feature type="transmembrane region" description="Helical" evidence="1">
    <location>
        <begin position="12"/>
        <end position="38"/>
    </location>
</feature>
<evidence type="ECO:0000313" key="2">
    <source>
        <dbReference type="EMBL" id="GGN03774.1"/>
    </source>
</evidence>
<keyword evidence="1" id="KW-0472">Membrane</keyword>
<name>A0ABQ2I8P5_9PSEU</name>
<dbReference type="Proteomes" id="UP000597656">
    <property type="component" value="Unassembled WGS sequence"/>
</dbReference>
<reference evidence="3" key="1">
    <citation type="journal article" date="2019" name="Int. J. Syst. Evol. Microbiol.">
        <title>The Global Catalogue of Microorganisms (GCM) 10K type strain sequencing project: providing services to taxonomists for standard genome sequencing and annotation.</title>
        <authorList>
            <consortium name="The Broad Institute Genomics Platform"/>
            <consortium name="The Broad Institute Genome Sequencing Center for Infectious Disease"/>
            <person name="Wu L."/>
            <person name="Ma J."/>
        </authorList>
    </citation>
    <scope>NUCLEOTIDE SEQUENCE [LARGE SCALE GENOMIC DNA]</scope>
    <source>
        <strain evidence="3">CGMCC 4.7319</strain>
    </source>
</reference>
<sequence length="339" mass="38048">MAKNDRSALGCGVLLITPVVLWLLVRYLLSAAAVAHIVVGDRPDQAHRLTDNLWGTAVSVPLAMLLVRCVLHRDGRLRRHTTWPRRWLGILLRAVVLLCAVNLVAYQALTLDGPLGRPSEVITGYVWPAIWKSALTAVVVLVVMRLWDRHSWRLPTRGNLRRAVREADTVIAEVRAANQRVAQQTEHVRTRLRMMREAGPRGLAHAPRGSGLEFPALCGDHRESYQCADLEYGRYESAQTSLHRVEHLARRTRKASSWLRREGVQAEMRALAAHLEGQRDVLKVDVDQGLNAVRGLNIGTADLKYEIRDTCGPQGQQWYAELEARIDKARAARGESPLH</sequence>
<gene>
    <name evidence="2" type="ORF">GCM10011609_48620</name>
</gene>
<feature type="transmembrane region" description="Helical" evidence="1">
    <location>
        <begin position="53"/>
        <end position="71"/>
    </location>
</feature>
<accession>A0ABQ2I8P5</accession>
<organism evidence="2 3">
    <name type="scientific">Lentzea pudingi</name>
    <dbReference type="NCBI Taxonomy" id="1789439"/>
    <lineage>
        <taxon>Bacteria</taxon>
        <taxon>Bacillati</taxon>
        <taxon>Actinomycetota</taxon>
        <taxon>Actinomycetes</taxon>
        <taxon>Pseudonocardiales</taxon>
        <taxon>Pseudonocardiaceae</taxon>
        <taxon>Lentzea</taxon>
    </lineage>
</organism>
<dbReference type="EMBL" id="BMNC01000006">
    <property type="protein sequence ID" value="GGN03774.1"/>
    <property type="molecule type" value="Genomic_DNA"/>
</dbReference>
<protein>
    <submittedName>
        <fullName evidence="2">Uncharacterized protein</fullName>
    </submittedName>
</protein>
<proteinExistence type="predicted"/>
<keyword evidence="3" id="KW-1185">Reference proteome</keyword>
<keyword evidence="1" id="KW-0812">Transmembrane</keyword>
<feature type="transmembrane region" description="Helical" evidence="1">
    <location>
        <begin position="91"/>
        <end position="109"/>
    </location>
</feature>
<feature type="transmembrane region" description="Helical" evidence="1">
    <location>
        <begin position="129"/>
        <end position="147"/>
    </location>
</feature>
<evidence type="ECO:0000256" key="1">
    <source>
        <dbReference type="SAM" id="Phobius"/>
    </source>
</evidence>
<evidence type="ECO:0000313" key="3">
    <source>
        <dbReference type="Proteomes" id="UP000597656"/>
    </source>
</evidence>
<comment type="caution">
    <text evidence="2">The sequence shown here is derived from an EMBL/GenBank/DDBJ whole genome shotgun (WGS) entry which is preliminary data.</text>
</comment>